<dbReference type="Proteomes" id="UP000184047">
    <property type="component" value="Unassembled WGS sequence"/>
</dbReference>
<keyword evidence="2" id="KW-0472">Membrane</keyword>
<keyword evidence="3" id="KW-0998">Cell outer membrane</keyword>
<feature type="domain" description="Outer membrane protein beta-barrel" evidence="4">
    <location>
        <begin position="368"/>
        <end position="769"/>
    </location>
</feature>
<dbReference type="Gene3D" id="2.60.40.10">
    <property type="entry name" value="Immunoglobulins"/>
    <property type="match status" value="1"/>
</dbReference>
<comment type="subcellular location">
    <subcellularLocation>
        <location evidence="1">Cell outer membrane</location>
    </subcellularLocation>
</comment>
<dbReference type="GO" id="GO:0009279">
    <property type="term" value="C:cell outer membrane"/>
    <property type="evidence" value="ECO:0007669"/>
    <property type="project" value="UniProtKB-SubCell"/>
</dbReference>
<gene>
    <name evidence="5" type="ORF">SAMN05421866_0313</name>
</gene>
<keyword evidence="5" id="KW-0675">Receptor</keyword>
<evidence type="ECO:0000313" key="5">
    <source>
        <dbReference type="EMBL" id="SHG40105.1"/>
    </source>
</evidence>
<name>A0A1M5JI74_9FLAO</name>
<dbReference type="InterPro" id="IPR036942">
    <property type="entry name" value="Beta-barrel_TonB_sf"/>
</dbReference>
<evidence type="ECO:0000259" key="4">
    <source>
        <dbReference type="Pfam" id="PF14905"/>
    </source>
</evidence>
<dbReference type="RefSeq" id="WP_073059646.1">
    <property type="nucleotide sequence ID" value="NZ_FQWT01000001.1"/>
</dbReference>
<proteinExistence type="predicted"/>
<dbReference type="EMBL" id="FQWT01000001">
    <property type="protein sequence ID" value="SHG40105.1"/>
    <property type="molecule type" value="Genomic_DNA"/>
</dbReference>
<evidence type="ECO:0000256" key="3">
    <source>
        <dbReference type="ARBA" id="ARBA00023237"/>
    </source>
</evidence>
<evidence type="ECO:0000313" key="6">
    <source>
        <dbReference type="Proteomes" id="UP000184047"/>
    </source>
</evidence>
<keyword evidence="6" id="KW-1185">Reference proteome</keyword>
<evidence type="ECO:0000256" key="1">
    <source>
        <dbReference type="ARBA" id="ARBA00004442"/>
    </source>
</evidence>
<dbReference type="eggNOG" id="COG4773">
    <property type="taxonomic scope" value="Bacteria"/>
</dbReference>
<dbReference type="InterPro" id="IPR013783">
    <property type="entry name" value="Ig-like_fold"/>
</dbReference>
<dbReference type="STRING" id="421058.SAMN05421866_0313"/>
<dbReference type="OrthoDB" id="8764943at2"/>
<dbReference type="SUPFAM" id="SSF56935">
    <property type="entry name" value="Porins"/>
    <property type="match status" value="1"/>
</dbReference>
<accession>A0A1M5JI74</accession>
<protein>
    <submittedName>
        <fullName evidence="5">Outer membrane receptor proteins, mostly Fe transport</fullName>
    </submittedName>
</protein>
<reference evidence="6" key="1">
    <citation type="submission" date="2016-11" db="EMBL/GenBank/DDBJ databases">
        <authorList>
            <person name="Varghese N."/>
            <person name="Submissions S."/>
        </authorList>
    </citation>
    <scope>NUCLEOTIDE SEQUENCE [LARGE SCALE GENOMIC DNA]</scope>
    <source>
        <strain evidence="6">DSM 19055</strain>
    </source>
</reference>
<dbReference type="PANTHER" id="PTHR40980">
    <property type="entry name" value="PLUG DOMAIN-CONTAINING PROTEIN"/>
    <property type="match status" value="1"/>
</dbReference>
<sequence>MSFKFLWLAFFCCLPEFIFSQNYSISGRSVEENKAIAYASLVLKKDSVTISEIISDSIGNYKFSDLTSGHYTLYGSYLGINIQKEINLTQNLIQNINFPSGTNQIEEVRMTGKKALIERKVDRLIFNVENSTAAAGGDVMDVLRVAPRVKVQNDQISMVGKSGLSVMVDERIIQLTGDDLINYLKTIKSENIKSIEIITLPPSKYNAEGNSGIVNIKTKKAKSNSWNGNISTTYKQATYATGSGSASYNMKKDKITLSSSASYIYGSLGPTESNKIYYPDLIWQETNNRRDRTNSASFNVGLDYEISKKWSMGLVFNHANNKPVVFDNNISQLTDTAGNNIDSLFITKGRNERKRISNQLNYHVVYLIDSVGRKLSLDYDFFNYVNDSYRPFNTIKTFSGNSVPLTSAINKGEQNIRNNSINIDMEHPLEWIKLNYGARASFITTENDFKYFKVNDNTTELDINQSNLFNYTENTQSLYFSGYKKIADEWEIKLGMRMENTQTEGISATLQERNKMKFTKFFPTLYVVYTPNKDNSLSINYGRRIQRPSYNFLNPFRWITSPYMYSEGNPFLQPSFTDNIELGYSYKNNYNTNLYFTYIDKGFGQVTFLDSSTNIQRIYPINYLVNKTIGLNQTFSINPVSWLSANLIVDIYYSYAKSEIEALLPSLKGWNGEFTFNTDIIFNKNKTFFANINFLYVTAGTLGLDKNTAYNQLDISLKMLLLNKKLVLSLHLNDMLSSNRPTYTTYTNSIKNSITNYYDDRFVRFSMSYNFGKSFSNKMRKEKNTEEFNRVR</sequence>
<evidence type="ECO:0000256" key="2">
    <source>
        <dbReference type="ARBA" id="ARBA00023136"/>
    </source>
</evidence>
<dbReference type="eggNOG" id="COG1629">
    <property type="taxonomic scope" value="Bacteria"/>
</dbReference>
<dbReference type="AlphaFoldDB" id="A0A1M5JI74"/>
<organism evidence="5 6">
    <name type="scientific">Chryseobacterium oranimense</name>
    <dbReference type="NCBI Taxonomy" id="421058"/>
    <lineage>
        <taxon>Bacteria</taxon>
        <taxon>Pseudomonadati</taxon>
        <taxon>Bacteroidota</taxon>
        <taxon>Flavobacteriia</taxon>
        <taxon>Flavobacteriales</taxon>
        <taxon>Weeksellaceae</taxon>
        <taxon>Chryseobacterium group</taxon>
        <taxon>Chryseobacterium</taxon>
    </lineage>
</organism>
<dbReference type="PANTHER" id="PTHR40980:SF4">
    <property type="entry name" value="TONB-DEPENDENT RECEPTOR-LIKE BETA-BARREL DOMAIN-CONTAINING PROTEIN"/>
    <property type="match status" value="1"/>
</dbReference>
<dbReference type="Gene3D" id="2.40.170.20">
    <property type="entry name" value="TonB-dependent receptor, beta-barrel domain"/>
    <property type="match status" value="1"/>
</dbReference>
<dbReference type="InterPro" id="IPR041700">
    <property type="entry name" value="OMP_b-brl_3"/>
</dbReference>
<dbReference type="Pfam" id="PF14905">
    <property type="entry name" value="OMP_b-brl_3"/>
    <property type="match status" value="1"/>
</dbReference>